<reference evidence="1 2" key="1">
    <citation type="submission" date="2018-03" db="EMBL/GenBank/DDBJ databases">
        <title>Genome sequencing of Melaminivora sp.</title>
        <authorList>
            <person name="Kim S.-J."/>
            <person name="Heo J."/>
            <person name="Ahn J.-H."/>
            <person name="Kwon S.-W."/>
        </authorList>
    </citation>
    <scope>NUCLEOTIDE SEQUENCE [LARGE SCALE GENOMIC DNA]</scope>
    <source>
        <strain evidence="1 2">SC2-9</strain>
    </source>
</reference>
<proteinExistence type="predicted"/>
<dbReference type="InterPro" id="IPR006311">
    <property type="entry name" value="TAT_signal"/>
</dbReference>
<dbReference type="Pfam" id="PF02239">
    <property type="entry name" value="Cytochrom_D1"/>
    <property type="match status" value="1"/>
</dbReference>
<accession>A0A2R3Q7X2</accession>
<keyword evidence="2" id="KW-1185">Reference proteome</keyword>
<organism evidence="1 2">
    <name type="scientific">Melaminivora suipulveris</name>
    <dbReference type="NCBI Taxonomy" id="2109913"/>
    <lineage>
        <taxon>Bacteria</taxon>
        <taxon>Pseudomonadati</taxon>
        <taxon>Pseudomonadota</taxon>
        <taxon>Betaproteobacteria</taxon>
        <taxon>Burkholderiales</taxon>
        <taxon>Comamonadaceae</taxon>
        <taxon>Melaminivora</taxon>
    </lineage>
</organism>
<dbReference type="SUPFAM" id="SSF51004">
    <property type="entry name" value="C-terminal (heme d1) domain of cytochrome cd1-nitrite reductase"/>
    <property type="match status" value="1"/>
</dbReference>
<dbReference type="InterPro" id="IPR003143">
    <property type="entry name" value="Cyt_cd1_C_sf"/>
</dbReference>
<dbReference type="Gene3D" id="2.140.10.20">
    <property type="entry name" value="C-terminal (heme d1) domain of cytochrome cd1-nitrite reductase"/>
    <property type="match status" value="1"/>
</dbReference>
<name>A0A2R3Q7X2_9BURK</name>
<dbReference type="Proteomes" id="UP000237925">
    <property type="component" value="Chromosome"/>
</dbReference>
<dbReference type="EMBL" id="CP027667">
    <property type="protein sequence ID" value="AVO47870.1"/>
    <property type="molecule type" value="Genomic_DNA"/>
</dbReference>
<dbReference type="KEGG" id="mela:C6568_00305"/>
<dbReference type="PROSITE" id="PS51318">
    <property type="entry name" value="TAT"/>
    <property type="match status" value="1"/>
</dbReference>
<dbReference type="InterPro" id="IPR011048">
    <property type="entry name" value="Haem_d1_sf"/>
</dbReference>
<gene>
    <name evidence="1" type="ORF">C6568_00305</name>
</gene>
<evidence type="ECO:0000313" key="1">
    <source>
        <dbReference type="EMBL" id="AVO47870.1"/>
    </source>
</evidence>
<evidence type="ECO:0000313" key="2">
    <source>
        <dbReference type="Proteomes" id="UP000237925"/>
    </source>
</evidence>
<sequence>MNSMLSPLDFYVRRRAVLRGGLAAGATLLAAQAPPLALAHAPGPGSSAPDRAPGDAPARDLLAIMEGEVRVLVIDGARLALARRVATRAGLLDAAHVSPDGRHLYLASREGWIERHDLWSEHDPVRVGVGEQLGSLAMSADGHWLLAASDEPRCITLLNADLRLVRRHDVATLDGRHSSCVAAVRDAPARRSFLVALRDIPEFWEISYDPQAGAIYDGLVHDYRMGEAIARQGFLGVRRTPLKEPLARFCLDPAQRHVIAASPARGGALVVNLDARVEIARLPVPGLPLPDGGAPFERGDAWALACPNRAEAALELIDVKRWKTVGRIETARAGSLVRSHARAPHLWTDAAAPGFLALVEKRTLQPAAELRIPPGTVSAMAFTCDGRHALVAVRNGDESALVAYDARTLQESWRLPLTQPRGIHGGAACAPQPPVR</sequence>
<protein>
    <submittedName>
        <fullName evidence="1">Cytochrome C oxidase Cbb3</fullName>
    </submittedName>
</protein>
<dbReference type="RefSeq" id="WP_106682353.1">
    <property type="nucleotide sequence ID" value="NZ_CP027667.1"/>
</dbReference>
<dbReference type="AlphaFoldDB" id="A0A2R3Q7X2"/>
<dbReference type="OrthoDB" id="5290932at2"/>